<dbReference type="RefSeq" id="WP_158385059.1">
    <property type="nucleotide sequence ID" value="NZ_CP007174.1"/>
</dbReference>
<dbReference type="GeneID" id="43502579"/>
<dbReference type="OrthoDB" id="11286at2157"/>
<dbReference type="EMBL" id="CP007174">
    <property type="protein sequence ID" value="AIF82898.1"/>
    <property type="molecule type" value="Genomic_DNA"/>
</dbReference>
<dbReference type="AlphaFoldDB" id="A0A075MNV5"/>
<reference evidence="1 2" key="1">
    <citation type="journal article" date="2014" name="PLoS ONE">
        <title>Genome Sequence of Candidatus Nitrososphaera evergladensis from Group I.1b Enriched from Everglades Soil Reveals Novel Genomic Features of the Ammonia-Oxidizing Archaea.</title>
        <authorList>
            <person name="Zhalnina K.V."/>
            <person name="Dias R."/>
            <person name="Leonard M.T."/>
            <person name="Dorr de Quadros P."/>
            <person name="Camargo F.A."/>
            <person name="Drew J.C."/>
            <person name="Farmerie W.G."/>
            <person name="Daroub S.H."/>
            <person name="Triplett E.W."/>
        </authorList>
    </citation>
    <scope>NUCLEOTIDE SEQUENCE [LARGE SCALE GENOMIC DNA]</scope>
    <source>
        <strain evidence="1 2">SR1</strain>
    </source>
</reference>
<dbReference type="STRING" id="1459636.NTE_00820"/>
<name>A0A075MNV5_9ARCH</name>
<keyword evidence="2" id="KW-1185">Reference proteome</keyword>
<sequence>MVVQDRKYQKKKVAVEKFVKKNGTADHSAILNSIDVDYDTLMRILSELRNEGRISSS</sequence>
<dbReference type="Proteomes" id="UP000028194">
    <property type="component" value="Chromosome"/>
</dbReference>
<gene>
    <name evidence="1" type="ORF">NTE_00820</name>
</gene>
<dbReference type="HOGENOM" id="CLU_2985482_0_0_2"/>
<organism evidence="1 2">
    <name type="scientific">Candidatus Nitrososphaera evergladensis SR1</name>
    <dbReference type="NCBI Taxonomy" id="1459636"/>
    <lineage>
        <taxon>Archaea</taxon>
        <taxon>Nitrososphaerota</taxon>
        <taxon>Nitrososphaeria</taxon>
        <taxon>Nitrososphaerales</taxon>
        <taxon>Nitrososphaeraceae</taxon>
        <taxon>Nitrososphaera</taxon>
    </lineage>
</organism>
<evidence type="ECO:0000313" key="1">
    <source>
        <dbReference type="EMBL" id="AIF82898.1"/>
    </source>
</evidence>
<evidence type="ECO:0000313" key="2">
    <source>
        <dbReference type="Proteomes" id="UP000028194"/>
    </source>
</evidence>
<proteinExistence type="predicted"/>
<dbReference type="KEGG" id="nev:NTE_00820"/>
<accession>A0A075MNV5</accession>
<protein>
    <submittedName>
        <fullName evidence="1">Uncharacterized protein</fullName>
    </submittedName>
</protein>